<dbReference type="AlphaFoldDB" id="C8X932"/>
<dbReference type="RefSeq" id="WP_015749939.1">
    <property type="nucleotide sequence ID" value="NC_013235.1"/>
</dbReference>
<keyword evidence="2" id="KW-0663">Pyridoxal phosphate</keyword>
<dbReference type="STRING" id="479431.Namu_4855"/>
<gene>
    <name evidence="4" type="ordered locus">Namu_4855</name>
</gene>
<dbReference type="PANTHER" id="PTHR43586:SF8">
    <property type="entry name" value="CYSTEINE DESULFURASE 1, CHLOROPLASTIC"/>
    <property type="match status" value="1"/>
</dbReference>
<reference evidence="5" key="1">
    <citation type="submission" date="2009-09" db="EMBL/GenBank/DDBJ databases">
        <title>The complete genome of Nakamurella multipartita DSM 44233.</title>
        <authorList>
            <consortium name="US DOE Joint Genome Institute (JGI-PGF)"/>
            <person name="Lucas S."/>
            <person name="Copeland A."/>
            <person name="Lapidus A."/>
            <person name="Glavina del Rio T."/>
            <person name="Dalin E."/>
            <person name="Tice H."/>
            <person name="Bruce D."/>
            <person name="Goodwin L."/>
            <person name="Pitluck S."/>
            <person name="Kyrpides N."/>
            <person name="Mavromatis K."/>
            <person name="Ivanova N."/>
            <person name="Ovchinnikova G."/>
            <person name="Sims D."/>
            <person name="Meincke L."/>
            <person name="Brettin T."/>
            <person name="Detter J.C."/>
            <person name="Han C."/>
            <person name="Larimer F."/>
            <person name="Land M."/>
            <person name="Hauser L."/>
            <person name="Markowitz V."/>
            <person name="Cheng J.-F."/>
            <person name="Hugenholtz P."/>
            <person name="Woyke T."/>
            <person name="Wu D."/>
            <person name="Klenk H.-P."/>
            <person name="Eisen J.A."/>
        </authorList>
    </citation>
    <scope>NUCLEOTIDE SEQUENCE [LARGE SCALE GENOMIC DNA]</scope>
    <source>
        <strain evidence="5">ATCC 700099 / DSM 44233 / CIP 104796 / JCM 9543 / NBRC 105858 / Y-104</strain>
    </source>
</reference>
<organism evidence="4 5">
    <name type="scientific">Nakamurella multipartita (strain ATCC 700099 / DSM 44233 / CIP 104796 / JCM 9543 / NBRC 105858 / Y-104)</name>
    <name type="common">Microsphaera multipartita</name>
    <dbReference type="NCBI Taxonomy" id="479431"/>
    <lineage>
        <taxon>Bacteria</taxon>
        <taxon>Bacillati</taxon>
        <taxon>Actinomycetota</taxon>
        <taxon>Actinomycetes</taxon>
        <taxon>Nakamurellales</taxon>
        <taxon>Nakamurellaceae</taxon>
        <taxon>Nakamurella</taxon>
    </lineage>
</organism>
<name>C8X932_NAKMY</name>
<dbReference type="EC" id="2.8.1.7" evidence="4"/>
<dbReference type="Proteomes" id="UP000002218">
    <property type="component" value="Chromosome"/>
</dbReference>
<protein>
    <submittedName>
        <fullName evidence="4">Cysteine desulfurase</fullName>
        <ecNumber evidence="4">2.8.1.7</ecNumber>
    </submittedName>
</protein>
<evidence type="ECO:0000256" key="2">
    <source>
        <dbReference type="ARBA" id="ARBA00022898"/>
    </source>
</evidence>
<dbReference type="Gene3D" id="3.90.1150.10">
    <property type="entry name" value="Aspartate Aminotransferase, domain 1"/>
    <property type="match status" value="1"/>
</dbReference>
<dbReference type="InterPro" id="IPR000192">
    <property type="entry name" value="Aminotrans_V_dom"/>
</dbReference>
<evidence type="ECO:0000313" key="4">
    <source>
        <dbReference type="EMBL" id="ACV81130.1"/>
    </source>
</evidence>
<keyword evidence="4" id="KW-0808">Transferase</keyword>
<dbReference type="OrthoDB" id="9804366at2"/>
<feature type="domain" description="Aminotransferase class V" evidence="3">
    <location>
        <begin position="26"/>
        <end position="311"/>
    </location>
</feature>
<feature type="domain" description="Aminotransferase class V" evidence="3">
    <location>
        <begin position="333"/>
        <end position="433"/>
    </location>
</feature>
<proteinExistence type="predicted"/>
<evidence type="ECO:0000256" key="1">
    <source>
        <dbReference type="ARBA" id="ARBA00001933"/>
    </source>
</evidence>
<dbReference type="InterPro" id="IPR015424">
    <property type="entry name" value="PyrdxlP-dep_Trfase"/>
</dbReference>
<accession>C8X932</accession>
<evidence type="ECO:0000259" key="3">
    <source>
        <dbReference type="Pfam" id="PF00266"/>
    </source>
</evidence>
<dbReference type="eggNOG" id="COG0520">
    <property type="taxonomic scope" value="Bacteria"/>
</dbReference>
<dbReference type="KEGG" id="nml:Namu_4855"/>
<dbReference type="EMBL" id="CP001737">
    <property type="protein sequence ID" value="ACV81130.1"/>
    <property type="molecule type" value="Genomic_DNA"/>
</dbReference>
<dbReference type="InterPro" id="IPR015421">
    <property type="entry name" value="PyrdxlP-dep_Trfase_major"/>
</dbReference>
<dbReference type="HOGENOM" id="CLU_003433_2_5_11"/>
<dbReference type="SUPFAM" id="SSF53383">
    <property type="entry name" value="PLP-dependent transferases"/>
    <property type="match status" value="1"/>
</dbReference>
<evidence type="ECO:0000313" key="5">
    <source>
        <dbReference type="Proteomes" id="UP000002218"/>
    </source>
</evidence>
<dbReference type="InterPro" id="IPR015422">
    <property type="entry name" value="PyrdxlP-dep_Trfase_small"/>
</dbReference>
<keyword evidence="5" id="KW-1185">Reference proteome</keyword>
<dbReference type="InParanoid" id="C8X932"/>
<dbReference type="PANTHER" id="PTHR43586">
    <property type="entry name" value="CYSTEINE DESULFURASE"/>
    <property type="match status" value="1"/>
</dbReference>
<comment type="cofactor">
    <cofactor evidence="1">
        <name>pyridoxal 5'-phosphate</name>
        <dbReference type="ChEBI" id="CHEBI:597326"/>
    </cofactor>
</comment>
<reference evidence="4 5" key="2">
    <citation type="journal article" date="2010" name="Stand. Genomic Sci.">
        <title>Complete genome sequence of Nakamurella multipartita type strain (Y-104).</title>
        <authorList>
            <person name="Tice H."/>
            <person name="Mayilraj S."/>
            <person name="Sims D."/>
            <person name="Lapidus A."/>
            <person name="Nolan M."/>
            <person name="Lucas S."/>
            <person name="Glavina Del Rio T."/>
            <person name="Copeland A."/>
            <person name="Cheng J.F."/>
            <person name="Meincke L."/>
            <person name="Bruce D."/>
            <person name="Goodwin L."/>
            <person name="Pitluck S."/>
            <person name="Ivanova N."/>
            <person name="Mavromatis K."/>
            <person name="Ovchinnikova G."/>
            <person name="Pati A."/>
            <person name="Chen A."/>
            <person name="Palaniappan K."/>
            <person name="Land M."/>
            <person name="Hauser L."/>
            <person name="Chang Y.J."/>
            <person name="Jeffries C.D."/>
            <person name="Detter J.C."/>
            <person name="Brettin T."/>
            <person name="Rohde M."/>
            <person name="Goker M."/>
            <person name="Bristow J."/>
            <person name="Eisen J.A."/>
            <person name="Markowitz V."/>
            <person name="Hugenholtz P."/>
            <person name="Kyrpides N.C."/>
            <person name="Klenk H.P."/>
            <person name="Chen F."/>
        </authorList>
    </citation>
    <scope>NUCLEOTIDE SEQUENCE [LARGE SCALE GENOMIC DNA]</scope>
    <source>
        <strain evidence="5">ATCC 700099 / DSM 44233 / CIP 104796 / JCM 9543 / NBRC 105858 / Y-104</strain>
    </source>
</reference>
<sequence length="461" mass="50465">MDPKDPDIERIRDQFDFVRSGRVVTNNAASTQPPRPLLDLYRSLIPFYENVHRGQSNASGWTTDRFEAAYDTIAQWLNAPSRRSIAAYRNTTEAHNAVMYSLLTEFRDGDNVVTTMLEHNSNYVPWHALTREILPRLGRRVQCRIARFDHATGRLDLDHLASLVDTRTKLICCTGASNFLGTKPPLPAIRAIADASGYPQPTGERRSRLLVDGAQLVPSSFVDVQALDLDYLSFSFHKMMAPFGVGILYAKEHLLASSLPFLYGGDMIADGQVFPDRVEYNELPWKFSAGTPNILGLIVSAQALRLAVDLIGADRRLYFRTEDPLPAPVVAATMQVIGRHTARLTERAMAALATVPGLRLLGVPAGGPRAPLVAFTVAGRSPFELAAALNELGVESRAGCHCATLAHHDLGLDPPASCRLSFYLYNNLTDVDRAVDAVRRVVATAPGSAVTAGGRHRRDAA</sequence>
<dbReference type="Gene3D" id="3.40.640.10">
    <property type="entry name" value="Type I PLP-dependent aspartate aminotransferase-like (Major domain)"/>
    <property type="match status" value="1"/>
</dbReference>
<dbReference type="Pfam" id="PF00266">
    <property type="entry name" value="Aminotran_5"/>
    <property type="match status" value="2"/>
</dbReference>
<dbReference type="GO" id="GO:0031071">
    <property type="term" value="F:cysteine desulfurase activity"/>
    <property type="evidence" value="ECO:0007669"/>
    <property type="project" value="UniProtKB-EC"/>
</dbReference>